<gene>
    <name evidence="1" type="ORF">CRU90_06250</name>
</gene>
<organism evidence="1 2">
    <name type="scientific">Arcobacter cloacae</name>
    <dbReference type="NCBI Taxonomy" id="1054034"/>
    <lineage>
        <taxon>Bacteria</taxon>
        <taxon>Pseudomonadati</taxon>
        <taxon>Campylobacterota</taxon>
        <taxon>Epsilonproteobacteria</taxon>
        <taxon>Campylobacterales</taxon>
        <taxon>Arcobacteraceae</taxon>
        <taxon>Arcobacter</taxon>
    </lineage>
</organism>
<dbReference type="EMBL" id="PDJZ01000005">
    <property type="protein sequence ID" value="RXJ84462.1"/>
    <property type="molecule type" value="Genomic_DNA"/>
</dbReference>
<name>A0A4Q0ZEM2_9BACT</name>
<dbReference type="OrthoDB" id="5328932at2"/>
<dbReference type="RefSeq" id="WP_128986420.1">
    <property type="nucleotide sequence ID" value="NZ_PDJZ01000005.1"/>
</dbReference>
<protein>
    <submittedName>
        <fullName evidence="1">Uncharacterized protein</fullName>
    </submittedName>
</protein>
<evidence type="ECO:0000313" key="2">
    <source>
        <dbReference type="Proteomes" id="UP000290870"/>
    </source>
</evidence>
<dbReference type="Proteomes" id="UP000290870">
    <property type="component" value="Unassembled WGS sequence"/>
</dbReference>
<comment type="caution">
    <text evidence="1">The sequence shown here is derived from an EMBL/GenBank/DDBJ whole genome shotgun (WGS) entry which is preliminary data.</text>
</comment>
<proteinExistence type="predicted"/>
<dbReference type="PROSITE" id="PS51257">
    <property type="entry name" value="PROKAR_LIPOPROTEIN"/>
    <property type="match status" value="1"/>
</dbReference>
<accession>A0A4Q0ZEM2</accession>
<dbReference type="SUPFAM" id="SSF50978">
    <property type="entry name" value="WD40 repeat-like"/>
    <property type="match status" value="1"/>
</dbReference>
<evidence type="ECO:0000313" key="1">
    <source>
        <dbReference type="EMBL" id="RXJ84462.1"/>
    </source>
</evidence>
<reference evidence="1 2" key="1">
    <citation type="submission" date="2017-10" db="EMBL/GenBank/DDBJ databases">
        <title>Genomics of the genus Arcobacter.</title>
        <authorList>
            <person name="Perez-Cataluna A."/>
            <person name="Figueras M.J."/>
        </authorList>
    </citation>
    <scope>NUCLEOTIDE SEQUENCE [LARGE SCALE GENOMIC DNA]</scope>
    <source>
        <strain evidence="1 2">F26</strain>
    </source>
</reference>
<sequence length="327" mass="36562">MKYILISLSALFLLAGCSGKKYYEPEETSSNIELNKESLNSKIKSMNKIGATLNDNKIITKEGISSFQLPEGFEFINLTSDGKIIATNYIDKILIGNEEKIVKDVVVAASVKDNKLALIYSNNTIELVDMNNNKTLFKEYSTLSLANDTRITNPYFMGNLILFPTLNGKVIIVSALNNESVKNIAVDPDNEFNNIISLNVIESTQTLIVASPNKIVSISPKEILSKSYDLRDIIVKDQDIYIATIDGQVIKLTANLEEVSKKKYKYAKIHALAFSDSLYAIESQGYLINISDDFTSDTVYKFSFDNEERMIAIGNRVYFGSKYITLP</sequence>
<dbReference type="InterPro" id="IPR036322">
    <property type="entry name" value="WD40_repeat_dom_sf"/>
</dbReference>
<dbReference type="AlphaFoldDB" id="A0A4Q0ZEM2"/>